<keyword evidence="8 9" id="KW-0413">Isomerase</keyword>
<evidence type="ECO:0000256" key="7">
    <source>
        <dbReference type="ARBA" id="ARBA00023141"/>
    </source>
</evidence>
<gene>
    <name evidence="9" type="primary">trpF</name>
    <name evidence="11" type="ORF">E4J94_00835</name>
</gene>
<evidence type="ECO:0000256" key="8">
    <source>
        <dbReference type="ARBA" id="ARBA00023235"/>
    </source>
</evidence>
<keyword evidence="6 9" id="KW-0822">Tryptophan biosynthesis</keyword>
<dbReference type="OrthoDB" id="9786954at2"/>
<dbReference type="GO" id="GO:0000162">
    <property type="term" value="P:L-tryptophan biosynthetic process"/>
    <property type="evidence" value="ECO:0007669"/>
    <property type="project" value="UniProtKB-UniRule"/>
</dbReference>
<reference evidence="11 12" key="1">
    <citation type="submission" date="2019-03" db="EMBL/GenBank/DDBJ databases">
        <title>Empedobacter tilapiae sp. nov., isolated from an intestine of Nile tilapia Oreochromis niloticus.</title>
        <authorList>
            <person name="Kim Y.-O."/>
            <person name="Yoon J.-H."/>
        </authorList>
    </citation>
    <scope>NUCLEOTIDE SEQUENCE [LARGE SCALE GENOMIC DNA]</scope>
    <source>
        <strain evidence="11 12">MRS2</strain>
    </source>
</reference>
<dbReference type="InterPro" id="IPR011060">
    <property type="entry name" value="RibuloseP-bd_barrel"/>
</dbReference>
<evidence type="ECO:0000313" key="12">
    <source>
        <dbReference type="Proteomes" id="UP000297998"/>
    </source>
</evidence>
<dbReference type="Pfam" id="PF00697">
    <property type="entry name" value="PRAI"/>
    <property type="match status" value="1"/>
</dbReference>
<evidence type="ECO:0000256" key="1">
    <source>
        <dbReference type="ARBA" id="ARBA00001164"/>
    </source>
</evidence>
<dbReference type="AlphaFoldDB" id="A0A4Z1BRG6"/>
<dbReference type="Proteomes" id="UP000297998">
    <property type="component" value="Unassembled WGS sequence"/>
</dbReference>
<dbReference type="InterPro" id="IPR044643">
    <property type="entry name" value="TrpF_fam"/>
</dbReference>
<evidence type="ECO:0000256" key="2">
    <source>
        <dbReference type="ARBA" id="ARBA00004664"/>
    </source>
</evidence>
<dbReference type="SUPFAM" id="SSF51366">
    <property type="entry name" value="Ribulose-phoshate binding barrel"/>
    <property type="match status" value="1"/>
</dbReference>
<sequence>MKTRVKICCISSKEEAQQAIKYGANGLGLVGNMPSGPGVIGDDLIKDITKTIPPTLASFLLTSETTAEAIIQHYKKVYTNTIQLVDELKNEEYQILRKELPWVKLVQVIHVIDENSVTEAVEKSQFVDAILLDSGNPNLQVKELGGTGRTHNWAISKKIREEINIPLFLAGGLNSDNVREAIDAVQPFGVDICSGVRTDGKLDEKKLEAFFRAVNG</sequence>
<comment type="pathway">
    <text evidence="2 9">Amino-acid biosynthesis; L-tryptophan biosynthesis; L-tryptophan from chorismate: step 3/5.</text>
</comment>
<proteinExistence type="inferred from homology"/>
<accession>A0A4Z1BRG6</accession>
<evidence type="ECO:0000256" key="9">
    <source>
        <dbReference type="HAMAP-Rule" id="MF_00135"/>
    </source>
</evidence>
<keyword evidence="7 9" id="KW-0057">Aromatic amino acid biosynthesis</keyword>
<dbReference type="InterPro" id="IPR013785">
    <property type="entry name" value="Aldolase_TIM"/>
</dbReference>
<dbReference type="Gene3D" id="3.20.20.70">
    <property type="entry name" value="Aldolase class I"/>
    <property type="match status" value="1"/>
</dbReference>
<dbReference type="PANTHER" id="PTHR42894">
    <property type="entry name" value="N-(5'-PHOSPHORIBOSYL)ANTHRANILATE ISOMERASE"/>
    <property type="match status" value="1"/>
</dbReference>
<dbReference type="EC" id="5.3.1.24" evidence="3 9"/>
<comment type="caution">
    <text evidence="11">The sequence shown here is derived from an EMBL/GenBank/DDBJ whole genome shotgun (WGS) entry which is preliminary data.</text>
</comment>
<dbReference type="UniPathway" id="UPA00035">
    <property type="reaction ID" value="UER00042"/>
</dbReference>
<keyword evidence="5 9" id="KW-0028">Amino-acid biosynthesis</keyword>
<evidence type="ECO:0000256" key="5">
    <source>
        <dbReference type="ARBA" id="ARBA00022605"/>
    </source>
</evidence>
<dbReference type="GO" id="GO:0004640">
    <property type="term" value="F:phosphoribosylanthranilate isomerase activity"/>
    <property type="evidence" value="ECO:0007669"/>
    <property type="project" value="UniProtKB-UniRule"/>
</dbReference>
<evidence type="ECO:0000256" key="6">
    <source>
        <dbReference type="ARBA" id="ARBA00022822"/>
    </source>
</evidence>
<dbReference type="EMBL" id="SRPE01000001">
    <property type="protein sequence ID" value="TGN30150.1"/>
    <property type="molecule type" value="Genomic_DNA"/>
</dbReference>
<dbReference type="InterPro" id="IPR001240">
    <property type="entry name" value="PRAI_dom"/>
</dbReference>
<keyword evidence="12" id="KW-1185">Reference proteome</keyword>
<protein>
    <recommendedName>
        <fullName evidence="4 9">N-(5'-phosphoribosyl)anthranilate isomerase</fullName>
        <shortName evidence="9">PRAI</shortName>
        <ecNumber evidence="3 9">5.3.1.24</ecNumber>
    </recommendedName>
</protein>
<evidence type="ECO:0000313" key="11">
    <source>
        <dbReference type="EMBL" id="TGN30150.1"/>
    </source>
</evidence>
<dbReference type="RefSeq" id="WP_135834013.1">
    <property type="nucleotide sequence ID" value="NZ_SRPE01000001.1"/>
</dbReference>
<comment type="similarity">
    <text evidence="9">Belongs to the TrpF family.</text>
</comment>
<comment type="catalytic activity">
    <reaction evidence="1 9">
        <text>N-(5-phospho-beta-D-ribosyl)anthranilate = 1-(2-carboxyphenylamino)-1-deoxy-D-ribulose 5-phosphate</text>
        <dbReference type="Rhea" id="RHEA:21540"/>
        <dbReference type="ChEBI" id="CHEBI:18277"/>
        <dbReference type="ChEBI" id="CHEBI:58613"/>
        <dbReference type="EC" id="5.3.1.24"/>
    </reaction>
</comment>
<evidence type="ECO:0000256" key="4">
    <source>
        <dbReference type="ARBA" id="ARBA00022272"/>
    </source>
</evidence>
<name>A0A4Z1BRG6_9FLAO</name>
<evidence type="ECO:0000259" key="10">
    <source>
        <dbReference type="Pfam" id="PF00697"/>
    </source>
</evidence>
<evidence type="ECO:0000256" key="3">
    <source>
        <dbReference type="ARBA" id="ARBA00012572"/>
    </source>
</evidence>
<dbReference type="PANTHER" id="PTHR42894:SF1">
    <property type="entry name" value="N-(5'-PHOSPHORIBOSYL)ANTHRANILATE ISOMERASE"/>
    <property type="match status" value="1"/>
</dbReference>
<organism evidence="11 12">
    <name type="scientific">Empedobacter tilapiae</name>
    <dbReference type="NCBI Taxonomy" id="2491114"/>
    <lineage>
        <taxon>Bacteria</taxon>
        <taxon>Pseudomonadati</taxon>
        <taxon>Bacteroidota</taxon>
        <taxon>Flavobacteriia</taxon>
        <taxon>Flavobacteriales</taxon>
        <taxon>Weeksellaceae</taxon>
        <taxon>Empedobacter</taxon>
    </lineage>
</organism>
<dbReference type="CDD" id="cd00405">
    <property type="entry name" value="PRAI"/>
    <property type="match status" value="1"/>
</dbReference>
<feature type="domain" description="N-(5'phosphoribosyl) anthranilate isomerase (PRAI)" evidence="10">
    <location>
        <begin position="6"/>
        <end position="212"/>
    </location>
</feature>
<dbReference type="HAMAP" id="MF_00135">
    <property type="entry name" value="PRAI"/>
    <property type="match status" value="1"/>
</dbReference>